<feature type="region of interest" description="Disordered" evidence="15">
    <location>
        <begin position="1"/>
        <end position="36"/>
    </location>
</feature>
<dbReference type="Gene3D" id="3.10.490.20">
    <property type="match status" value="1"/>
</dbReference>
<dbReference type="GO" id="GO:0005930">
    <property type="term" value="C:axoneme"/>
    <property type="evidence" value="ECO:0007669"/>
    <property type="project" value="UniProtKB-SubCell"/>
</dbReference>
<evidence type="ECO:0000259" key="24">
    <source>
        <dbReference type="Pfam" id="PF17857"/>
    </source>
</evidence>
<dbReference type="Pfam" id="PF12780">
    <property type="entry name" value="AAA_8"/>
    <property type="match status" value="1"/>
</dbReference>
<feature type="coiled-coil region" evidence="14">
    <location>
        <begin position="1904"/>
        <end position="1931"/>
    </location>
</feature>
<evidence type="ECO:0000259" key="21">
    <source>
        <dbReference type="Pfam" id="PF12780"/>
    </source>
</evidence>
<dbReference type="EnsemblMetazoa" id="XM_024229676.1">
    <property type="protein sequence ID" value="XP_024085444.1"/>
    <property type="gene ID" value="LOC106666099"/>
</dbReference>
<dbReference type="Gene3D" id="1.20.920.30">
    <property type="match status" value="1"/>
</dbReference>
<feature type="domain" description="Dynein heavy chain region D6 P-loop" evidence="16">
    <location>
        <begin position="4235"/>
        <end position="4355"/>
    </location>
</feature>
<dbReference type="FunFam" id="1.10.8.720:FF:000002">
    <property type="entry name" value="Dynein heavy chain 9, axonemal"/>
    <property type="match status" value="1"/>
</dbReference>
<dbReference type="Gene3D" id="1.20.920.20">
    <property type="match status" value="1"/>
</dbReference>
<feature type="domain" description="Dynein heavy chain coiled coil stalk" evidence="20">
    <location>
        <begin position="3408"/>
        <end position="3747"/>
    </location>
</feature>
<dbReference type="OrthoDB" id="447173at2759"/>
<dbReference type="FunFam" id="1.20.1270.280:FF:000003">
    <property type="entry name" value="Dynein axonemal heavy chain 17"/>
    <property type="match status" value="1"/>
</dbReference>
<dbReference type="InterPro" id="IPR004273">
    <property type="entry name" value="Dynein_heavy_D6_P-loop"/>
</dbReference>
<dbReference type="FunFam" id="1.20.920.30:FF:000003">
    <property type="entry name" value="Dynein axonemal heavy chain 17"/>
    <property type="match status" value="1"/>
</dbReference>
<evidence type="ECO:0000259" key="17">
    <source>
        <dbReference type="Pfam" id="PF08385"/>
    </source>
</evidence>
<dbReference type="FunFam" id="1.20.140.100:FF:000001">
    <property type="entry name" value="dynein heavy chain 17, axonemal"/>
    <property type="match status" value="1"/>
</dbReference>
<proteinExistence type="inferred from homology"/>
<dbReference type="InterPro" id="IPR041658">
    <property type="entry name" value="AAA_lid_11"/>
</dbReference>
<feature type="compositionally biased region" description="Basic residues" evidence="15">
    <location>
        <begin position="1037"/>
        <end position="1052"/>
    </location>
</feature>
<evidence type="ECO:0000313" key="27">
    <source>
        <dbReference type="EnsemblMetazoa" id="XP_024085444.1"/>
    </source>
</evidence>
<dbReference type="GO" id="GO:0030286">
    <property type="term" value="C:dynein complex"/>
    <property type="evidence" value="ECO:0007669"/>
    <property type="project" value="UniProtKB-KW"/>
</dbReference>
<reference evidence="27" key="1">
    <citation type="submission" date="2022-01" db="UniProtKB">
        <authorList>
            <consortium name="EnsemblMetazoa"/>
        </authorList>
    </citation>
    <scope>IDENTIFICATION</scope>
</reference>
<keyword evidence="8" id="KW-0243">Dynein</keyword>
<dbReference type="Gene3D" id="1.10.287.2620">
    <property type="match status" value="1"/>
</dbReference>
<feature type="coiled-coil region" evidence="14">
    <location>
        <begin position="3625"/>
        <end position="3670"/>
    </location>
</feature>
<dbReference type="Gene3D" id="1.20.58.1120">
    <property type="match status" value="1"/>
</dbReference>
<dbReference type="FunFam" id="3.20.180.20:FF:000001">
    <property type="entry name" value="Dynein axonemal heavy chain 5"/>
    <property type="match status" value="1"/>
</dbReference>
<evidence type="ECO:0000259" key="16">
    <source>
        <dbReference type="Pfam" id="PF03028"/>
    </source>
</evidence>
<dbReference type="Pfam" id="PF08393">
    <property type="entry name" value="DHC_N2"/>
    <property type="match status" value="1"/>
</dbReference>
<dbReference type="GO" id="GO:0005874">
    <property type="term" value="C:microtubule"/>
    <property type="evidence" value="ECO:0007669"/>
    <property type="project" value="UniProtKB-KW"/>
</dbReference>
<dbReference type="InterPro" id="IPR024743">
    <property type="entry name" value="Dynein_HC_stalk"/>
</dbReference>
<evidence type="ECO:0000256" key="4">
    <source>
        <dbReference type="ARBA" id="ARBA00022701"/>
    </source>
</evidence>
<dbReference type="Gene3D" id="1.10.8.1220">
    <property type="match status" value="1"/>
</dbReference>
<keyword evidence="28" id="KW-1185">Reference proteome</keyword>
<dbReference type="Gene3D" id="1.10.472.130">
    <property type="match status" value="1"/>
</dbReference>
<evidence type="ECO:0000256" key="3">
    <source>
        <dbReference type="ARBA" id="ARBA00022490"/>
    </source>
</evidence>
<dbReference type="RefSeq" id="XP_024085444.1">
    <property type="nucleotide sequence ID" value="XM_024229676.1"/>
</dbReference>
<feature type="domain" description="Dynein heavy chain AAA lid" evidence="25">
    <location>
        <begin position="4387"/>
        <end position="4523"/>
    </location>
</feature>
<dbReference type="GO" id="GO:0007018">
    <property type="term" value="P:microtubule-based movement"/>
    <property type="evidence" value="ECO:0007669"/>
    <property type="project" value="InterPro"/>
</dbReference>
<dbReference type="InterPro" id="IPR042219">
    <property type="entry name" value="AAA_lid_11_sf"/>
</dbReference>
<evidence type="ECO:0000313" key="28">
    <source>
        <dbReference type="Proteomes" id="UP000494040"/>
    </source>
</evidence>
<feature type="domain" description="Dynein heavy chain AAA 5 extension" evidence="23">
    <location>
        <begin position="2648"/>
        <end position="2774"/>
    </location>
</feature>
<evidence type="ECO:0000256" key="13">
    <source>
        <dbReference type="ARBA" id="ARBA00023273"/>
    </source>
</evidence>
<keyword evidence="9 14" id="KW-0175">Coiled coil</keyword>
<evidence type="ECO:0000256" key="14">
    <source>
        <dbReference type="SAM" id="Coils"/>
    </source>
</evidence>
<dbReference type="PANTHER" id="PTHR45703:SF8">
    <property type="entry name" value="DYNEINS HEAVY CHAIN"/>
    <property type="match status" value="1"/>
</dbReference>
<dbReference type="Pfam" id="PF17852">
    <property type="entry name" value="Dynein_AAA_lid"/>
    <property type="match status" value="1"/>
</dbReference>
<dbReference type="InterPro" id="IPR013602">
    <property type="entry name" value="Dynein_heavy_linker"/>
</dbReference>
<dbReference type="GO" id="GO:0008569">
    <property type="term" value="F:minus-end-directed microtubule motor activity"/>
    <property type="evidence" value="ECO:0007669"/>
    <property type="project" value="InterPro"/>
</dbReference>
<dbReference type="InterPro" id="IPR043160">
    <property type="entry name" value="Dynein_C_barrel"/>
</dbReference>
<keyword evidence="10" id="KW-0969">Cilium</keyword>
<dbReference type="Gene3D" id="6.10.140.1060">
    <property type="match status" value="1"/>
</dbReference>
<dbReference type="Gene3D" id="1.10.8.720">
    <property type="entry name" value="Region D6 of dynein motor"/>
    <property type="match status" value="1"/>
</dbReference>
<dbReference type="Gene3D" id="1.20.1270.280">
    <property type="match status" value="1"/>
</dbReference>
<dbReference type="InterPro" id="IPR042228">
    <property type="entry name" value="Dynein_linker_3"/>
</dbReference>
<evidence type="ECO:0000256" key="1">
    <source>
        <dbReference type="ARBA" id="ARBA00004430"/>
    </source>
</evidence>
<dbReference type="InterPro" id="IPR024317">
    <property type="entry name" value="Dynein_heavy_chain_D4_dom"/>
</dbReference>
<dbReference type="Pfam" id="PF18199">
    <property type="entry name" value="Dynein_C"/>
    <property type="match status" value="1"/>
</dbReference>
<dbReference type="Pfam" id="PF18198">
    <property type="entry name" value="AAA_lid_11"/>
    <property type="match status" value="1"/>
</dbReference>
<evidence type="ECO:0000259" key="18">
    <source>
        <dbReference type="Pfam" id="PF08393"/>
    </source>
</evidence>
<evidence type="ECO:0000256" key="11">
    <source>
        <dbReference type="ARBA" id="ARBA00023175"/>
    </source>
</evidence>
<comment type="similarity">
    <text evidence="2">Belongs to the dynein heavy chain family.</text>
</comment>
<dbReference type="FunFam" id="3.10.490.20:FF:000002">
    <property type="entry name" value="Dynein axonemal heavy chain 17"/>
    <property type="match status" value="1"/>
</dbReference>
<dbReference type="Gene3D" id="1.20.140.100">
    <property type="entry name" value="Dynein heavy chain, N-terminal domain 2"/>
    <property type="match status" value="1"/>
</dbReference>
<keyword evidence="4" id="KW-0493">Microtubule</keyword>
<accession>A0A8I6TMV2</accession>
<dbReference type="InterPro" id="IPR043157">
    <property type="entry name" value="Dynein_AAA1S"/>
</dbReference>
<dbReference type="Pfam" id="PF12774">
    <property type="entry name" value="AAA_6"/>
    <property type="match status" value="1"/>
</dbReference>
<feature type="compositionally biased region" description="Basic and acidic residues" evidence="15">
    <location>
        <begin position="1073"/>
        <end position="1082"/>
    </location>
</feature>
<feature type="domain" description="Dynein heavy chain linker" evidence="18">
    <location>
        <begin position="1601"/>
        <end position="2029"/>
    </location>
</feature>
<dbReference type="Gene3D" id="3.20.180.20">
    <property type="entry name" value="Dynein heavy chain, N-terminal domain 2"/>
    <property type="match status" value="1"/>
</dbReference>
<dbReference type="Pfam" id="PF03028">
    <property type="entry name" value="Dynein_heavy"/>
    <property type="match status" value="1"/>
</dbReference>
<dbReference type="Pfam" id="PF12781">
    <property type="entry name" value="AAA_9"/>
    <property type="match status" value="1"/>
</dbReference>
<dbReference type="FunFam" id="3.40.50.300:FF:002141">
    <property type="entry name" value="Dynein heavy chain"/>
    <property type="match status" value="1"/>
</dbReference>
<dbReference type="OMA" id="NAMINSA"/>
<feature type="domain" description="Dynein heavy chain AAA module D4" evidence="21">
    <location>
        <begin position="3135"/>
        <end position="3394"/>
    </location>
</feature>
<keyword evidence="13" id="KW-0966">Cell projection</keyword>
<dbReference type="FunFam" id="3.40.50.300:FF:000219">
    <property type="entry name" value="Dynein axonemal heavy chain 17"/>
    <property type="match status" value="1"/>
</dbReference>
<evidence type="ECO:0000259" key="19">
    <source>
        <dbReference type="Pfam" id="PF12774"/>
    </source>
</evidence>
<sequence>MEEAIGKSASIAQSIDSSVDSSKEDDKKDLGGEEEEIGETDPRLIFLFMYLKRVMKFRLEKWTKMMGTEDTRAIILKFFNIAEKMTLFITILPSGLMWPTFEYPANTKAKTCFLMKKVSSMITPSNLRELIIFGDLSPKPIEEIVTLVDDILVPMITSPSNEKWPKTLIDDVTRRVQDMKDVVSKFKGDLQGAILLPLPDGIDRVYEEERNIKESKGKMIDVQLRMNYESAVLNWSIQLNEGILKRVSTEIFQEQKHPLPSAEFKWWGSRVKNLEEIYEQLTEPKVKRMARILEMTESVFLPCFNELVDSVMAALKEAREMDKYFYALKKPIDKVQAIDFEIGENTFIPLIHSIALMWVHCPYFCNNTKLNHFMSLVLNMIIDVSYKAVDPPSLFQGEFDENFAKLKKVVENLKLFKKLFESYDMEIGKVFPPLSEPVYWIYETEELFNRYNDQIKRLTQLEEVFAQCIEYQKLEKVEIGGYYSYNLSRRLGTLYEEFNAAVEVLRNIQYDPGDLDDNSWERDFQVFKEKIKDFDNRMAAICALGFDNCTNFRDIFSMVYLFRPFLDRPIVDSAMAMKYSKISQLYKEEVAVEHKIYLDQLDKYKQTGGLDVANNWPPVAGAINWMRGLKCRISYPLEELEQFEHESCHNDDMELLMKRAKELIGNLGILEEEVLQKWFIKVPDEIRSNLKKTIITISNAKLLNLNFDKKLIAALREVRFMNMMGGVEGIPEDALELFARSDELHLWNTTLTKTVGWYNMIRQKTKPQEFDIVQDEIAVIDVLIQQILDWNNWKSPNNWECIEKLRDSVWVVADRVMKAQENLKRVIELINQWNFKPLYSRIPNKKESLLQHNDLVSVNRRYDQIIAAGEEIYRLIDINFRLLHDLPVIESASSLDESKKDDTDISQQLSQGMLEEKVEEEEAPIPVPPKITDIHSLSRGSILKKKKAKDEDPESSATLLDMTLIDVEGFEELEEEAEEEEEEIDEEEEEDVQMLLFERPYMRAMYMSDLWKSARGYPRPKPEDYAIVQPRPEEVKKKKKEKKEGKKGKAKKAGGGGGKKGGKKKKGTVPEEDEKKANEKKGGKGKKVKIKVEEERKEDDKSKDKKSIDTIRDTRGVSKLDLPMLDDGFIWGDKREDMDEEKKDVVLTNEEEKPSTPKPTPSQLYNQLMEQFALNPSKINRWDRYLDMVDDFVEEGLLHAVGVAIGYFIEEMAAGNEPLFEVKMKLQEPDIIFEPSLNDDAEDPKSLIGLMNLITKDLNAMALLVPRISYRKRAVTYMDDVTKNPDIINMEAETMKKFVIAMAKLNSYMQDFYDYSYLWTTDRTENLRQFLKYNKLLTPDELQMEKRMLEDPNAPKLPQEAPRLVDFKNMIEHYEKLYAEIYEMDTTDVLDGWLRIDLSLFKHALLDHCHQWGMLYKNHLKNDIIFKLTDLNKFIDDSSAALAKPLVKGDYDGLVAVIGVLLKINERSNEADTMFEPMRETVDLLKAHGVDLPEDIINLLAIMPERWINLKKVALSVKANAAPLLQEESNTIRRRLQFFDVRQHLYYAGFKKKPFFSWGCWDPYIEIDKCDVEVKHFEEICERLTEQAGLFEVPVPEFKMLKTFRKELKLAKILWDYILVIKSTTEDWESTSWKKIDSEVMDMEMKKYSKELRLLDKTLREWDLYFNLESIIKNLLTALRAITELQNPSMRERHWKQLMQATNVIMIFNIEADFFSNLCQSLHIRFSFQVKFTVTDTTTLRELLDLNLHKFEEEVKTIVDKSVKEQQFEKTLTDLRHTWANMEFAYEPHARSGCKVLKISEEIVETLEENQTALQNMLSSKFVSYFIEEVTDWQKKLSTSDQVIHTWSEVQRTWMHLESIFIGSDDIRKQLPEDSKRFDKIDKEFKAMLHDIAAIPNVVKATNRPHLQERLENMQEDLAKCEKALSQYLETKRLAFPRFYFLSSVDLLDILSNSNNPEAVCKHLTKLYDSVSKLKFKSDGQKTTKSAIGMWAKDGEFVTIIGNCECSGQVEKWLNNVTSAMRRTLRNCFNFALHTYDDKPREKWVFDYPAQVSLVGTQIMWSMEVEIAFGKLEEGYENALKEYNKKQIMQLNNLINLMLGDLSDGERQKITTICTIDVHSRDVIAKLIAMKVESNSAFQWQAQLRHRWDYKISDCYVNICDAQFKYDYEYLGNIPRLVITPLTDRCYITLSQSLHLVMGGAPAGPAGTGKTETTKDLGKGLGMMVYVFNCSEQMDYRSCGNIYKGLAQTGAWGCFDEFNRISVEVLSVIATQVKTVLDAIKSKKRTFNFQGEMITLIPTVGIFITMNPGYAGRAELPENLKALFRPCAMVVPDFDLICEIMLIGEAFQEARVLGKKFLTLYSLCKELLSKQDHYDWGLRAIKSVLVIAGKLRRADPDMPEEQVLMRALRDFNIPKIVTDDVNIFMGLIGDLFPALDVPRKRDLNFEAQVRQAALDMSLQPEDGFILKICQLQELFSVRHSVFIIGFAGTGKSCVWKTLYKTYANMKRKPHYNDLEPKAVTNDELFGIINPQTREWKDGLFSVLIREQAQMSGDGPKWMVMDGDIDPMWIESLNTVMDDNKVLTLASNERIALTPSMRLLFEISNLRSATPATVSRAGILYINPTDLGWNPYVASWLDTRSNESEKMTLQVLFEKYIPPVLDANKAGKWKKITPIPDIAHIQMLCVLLECLIIPVNCPSECPKEWYEIYFVFACVWAFGSSTFKDQIVDWRMEFTRWWINEFKSVKFPVAVQSGNAPVFDYYIDQESKRFLPWTDKIVDFELDYDIPLQAALVNTSETARVRYFLDLLMEQHRNTMLIGNAGCGKSVVILDKMSSLSDKFAVTNIAFNFYTTSELLQKVLEKPLEKKAGRNYAPQGNKHMIYFIDDMNMPEVDKYGTVQPHTLIRQHMDYQHWYDRQKLTLKDIHNIMFVACMNPTAGSFSIDGRLQRHFAVFALSFPSNEALNHIYTTLLSQHLHNPTNKFQQTVMKTCDSVVNCAIQLHFKMQQTFLPTAIKFHYIFNLRDLSSIFQIMIQTSADCIVAPVVLLKLWMHEATRVYCDRLVEHKDQDLFHKVLIETIKRVAPEFVEEEYSVKPLLFCHFSEGLGDPKYMPCDSWQHLNKLLNEAMSQYNDIISTMNLVLFEDAMAHICRINRVMEMPRGNALLVGVGGSGKQSLSRLSAFISSLDAFQIQLRKGYGIPDLKADIAQLYIKAGLKNVAMMFLMTDSQIPEEKFLVSINDMLASGEIPDLFADDEIDNICKIVAPEAKSAGMKQTKDGSWSFYIDRVRRNIKTILCFSPVGSTLRVRARKFPALVNCTTIDWFMEWPKKALENVSFRFLFDNENLPDRLKSPMSLCMAAIHTSVNNMSNAYLLNERRYNYTTPKSFLELISLYTKLLKAKFKENRDKIKRLQSGLQKLITCSEEAALLKSKLNDQKKIVAQKNQAASELVRIVGREAEKVAKEKVFAQEEERKCQIIEIDVSIKQKMCEEDLEKAMPALEGAAAALDTLDKKNLIELKSFGTPHEAVAKVASAVLVLMSKGGKVPRDRSWKACKVMMGTVDQFLYNLQNFNKENIHPEVVKAIQPYLADPDFDPKRVVTKSSAAGGLCEWVINIMKFHEVWMVVLPKKNAEAAARNELNRARAKLEEINNKINKLEEELGALTRKFEQAVAEKMACQAEEEKMLNSIDLANRLINGLSSENSRWKETVVTLSSQLITFPGDILIIASFISYLGCFTRKYREDLMTKQWLHIFDSFNPKIPSTPQLDAMAMLSDDAQVAQWQNEGLPNDRMSAENATILTHCARWPLMIDPQLQGLKWIKQRIGKDLRVLRLGTKNYLDRIENAITEGATMLIENLGETIEPVLDNLLGRNFIRKGKVVKIGDREIDYHKKFRLILQTKLANPHYQPEIQAQTTLINFTVTKDGLEEQLLAEVVKAERPDLEILKSTLTKQMNNFKILIKSLEDELLQRLTNAGPDILNDRTLVERLETTKKTSEDIAIKVTEAKQTSSKIDIAREIYRPVALRSSIMYFIMNELHKINPLYQFSLKAFSIVFHDAIEKCEPSDDIHLKVNLLTDTITFNVFMYTVRALFECDKLTFMSLMGIQILSKKGEIQQDELDFLLRSPYIPNLSSPCDFLSNVQWGGVRALSLMDEFKNLDKDIEGSMKRWKKFVEGECPERDKFPQDWKNKSAFQKLCMMRALRPDRMSYAMRFFIEEKLGSNFVTARTVSFEKSYLETSATTPVFFILSPGVDPTRDVERIGKRLGFTADKKNFHNISLGQGQEPIAEKAIENGAKLGHWVILQNVHLVARWLPTLDKKMEASQENPHPDFRLYISSEPAPVPSMHAIPQGVLESSIKITNEPPTGMFNNLHKALDNFSQDTLEMCSKEAEFKAILFSLCYFHAVVAERRKFGPAGWNRKYPFNVGDLIISVQILYNYLENNSKVPWEDLRYLFGEIMYGGHITDDWDRRLCRSFLKEYMNPDLMEGDLYYAPGFQAPPNSDYIGYHRFIDAMLPSESPILYGLHPNAEIGVLTTQADSLFRTIFELQPRDAGAESSGGITKEEKVKGIIDDILDKLPQPFSIADMMARTEDRSPFTIVAFQECERMNILMNEMSRTLKELALGLKGELTISRDMEVLQESLFLDEVPENWSKRAYPSNLPLSAWYADLQQRLKELEGWVGDFLLPSSVWLGGLFNPQSFLTAIMQNTARKNEWPLDKMCLQCDVTKKIKEEISSSPRDGAYINGLYMEGARWDSAMGTIVDSKLKELYPLMPVIQMKAITIDKQDLRSVYECPVYKTKLRGPTYVWTFNLKTKQKASKWILAGVCLLLSI</sequence>
<feature type="domain" description="Dynein heavy chain hydrolytic ATP-binding dynein motor region" evidence="19">
    <location>
        <begin position="2166"/>
        <end position="2492"/>
    </location>
</feature>
<dbReference type="PANTHER" id="PTHR45703">
    <property type="entry name" value="DYNEIN HEAVY CHAIN"/>
    <property type="match status" value="1"/>
</dbReference>
<evidence type="ECO:0000256" key="9">
    <source>
        <dbReference type="ARBA" id="ARBA00023054"/>
    </source>
</evidence>
<feature type="domain" description="Dynein heavy chain ATP-binding dynein motor region" evidence="22">
    <location>
        <begin position="3777"/>
        <end position="3994"/>
    </location>
</feature>
<dbReference type="Gene3D" id="1.10.8.710">
    <property type="match status" value="1"/>
</dbReference>
<keyword evidence="12" id="KW-0206">Cytoskeleton</keyword>
<name>A0A8I6TMV2_CIMLE</name>
<dbReference type="Gene3D" id="3.40.50.300">
    <property type="entry name" value="P-loop containing nucleotide triphosphate hydrolases"/>
    <property type="match status" value="5"/>
</dbReference>
<dbReference type="GO" id="GO:0097729">
    <property type="term" value="C:9+2 motile cilium"/>
    <property type="evidence" value="ECO:0007669"/>
    <property type="project" value="UniProtKB-ARBA"/>
</dbReference>
<feature type="region of interest" description="Disordered" evidence="15">
    <location>
        <begin position="1141"/>
        <end position="1163"/>
    </location>
</feature>
<dbReference type="InterPro" id="IPR041466">
    <property type="entry name" value="Dynein_AAA5_ext"/>
</dbReference>
<keyword evidence="6" id="KW-0547">Nucleotide-binding</keyword>
<keyword evidence="3" id="KW-0963">Cytoplasm</keyword>
<dbReference type="InterPro" id="IPR035706">
    <property type="entry name" value="AAA_9"/>
</dbReference>
<feature type="domain" description="Dynein heavy chain C-terminal" evidence="26">
    <location>
        <begin position="4530"/>
        <end position="4824"/>
    </location>
</feature>
<feature type="compositionally biased region" description="Basic and acidic residues" evidence="15">
    <location>
        <begin position="1141"/>
        <end position="1155"/>
    </location>
</feature>
<protein>
    <recommendedName>
        <fullName evidence="29">Dynein heavy chain</fullName>
    </recommendedName>
</protein>
<evidence type="ECO:0008006" key="29">
    <source>
        <dbReference type="Google" id="ProtNLM"/>
    </source>
</evidence>
<evidence type="ECO:0000259" key="22">
    <source>
        <dbReference type="Pfam" id="PF12781"/>
    </source>
</evidence>
<evidence type="ECO:0000256" key="12">
    <source>
        <dbReference type="ARBA" id="ARBA00023212"/>
    </source>
</evidence>
<dbReference type="GO" id="GO:0045505">
    <property type="term" value="F:dynein intermediate chain binding"/>
    <property type="evidence" value="ECO:0007669"/>
    <property type="project" value="InterPro"/>
</dbReference>
<evidence type="ECO:0000259" key="25">
    <source>
        <dbReference type="Pfam" id="PF18198"/>
    </source>
</evidence>
<dbReference type="FunFam" id="1.20.58.1120:FF:000002">
    <property type="entry name" value="Dynein heavy chain 9, axonemal"/>
    <property type="match status" value="1"/>
</dbReference>
<dbReference type="GeneID" id="106666099"/>
<dbReference type="Proteomes" id="UP000494040">
    <property type="component" value="Unassembled WGS sequence"/>
</dbReference>
<dbReference type="InterPro" id="IPR026983">
    <property type="entry name" value="DHC"/>
</dbReference>
<dbReference type="FunFam" id="3.40.50.300:FF:000945">
    <property type="entry name" value="Dynein axonemal heavy chain 9"/>
    <property type="match status" value="1"/>
</dbReference>
<feature type="compositionally biased region" description="Basic and acidic residues" evidence="15">
    <location>
        <begin position="21"/>
        <end position="31"/>
    </location>
</feature>
<evidence type="ECO:0000256" key="7">
    <source>
        <dbReference type="ARBA" id="ARBA00022840"/>
    </source>
</evidence>
<feature type="region of interest" description="Disordered" evidence="15">
    <location>
        <begin position="1017"/>
        <end position="1108"/>
    </location>
</feature>
<feature type="compositionally biased region" description="Low complexity" evidence="15">
    <location>
        <begin position="10"/>
        <end position="20"/>
    </location>
</feature>
<evidence type="ECO:0000259" key="23">
    <source>
        <dbReference type="Pfam" id="PF17852"/>
    </source>
</evidence>
<dbReference type="GO" id="GO:0005524">
    <property type="term" value="F:ATP binding"/>
    <property type="evidence" value="ECO:0007669"/>
    <property type="project" value="UniProtKB-KW"/>
</dbReference>
<dbReference type="FunFam" id="3.40.50.300:FF:000411">
    <property type="entry name" value="dynein heavy chain 17, axonemal"/>
    <property type="match status" value="1"/>
</dbReference>
<dbReference type="InterPro" id="IPR035699">
    <property type="entry name" value="AAA_6"/>
</dbReference>
<evidence type="ECO:0000256" key="8">
    <source>
        <dbReference type="ARBA" id="ARBA00023017"/>
    </source>
</evidence>
<dbReference type="InterPro" id="IPR027417">
    <property type="entry name" value="P-loop_NTPase"/>
</dbReference>
<dbReference type="FunFam" id="3.40.50.300:FF:000049">
    <property type="entry name" value="Dynein, axonemal, heavy chain 5"/>
    <property type="match status" value="1"/>
</dbReference>
<dbReference type="FunFam" id="1.20.920.20:FF:000003">
    <property type="entry name" value="Dynein axonemal heavy chain 17"/>
    <property type="match status" value="1"/>
</dbReference>
<dbReference type="InterPro" id="IPR042222">
    <property type="entry name" value="Dynein_2_N"/>
</dbReference>
<dbReference type="Pfam" id="PF12777">
    <property type="entry name" value="MT"/>
    <property type="match status" value="1"/>
</dbReference>
<dbReference type="SUPFAM" id="SSF52540">
    <property type="entry name" value="P-loop containing nucleoside triphosphate hydrolases"/>
    <property type="match status" value="4"/>
</dbReference>
<evidence type="ECO:0000256" key="10">
    <source>
        <dbReference type="ARBA" id="ARBA00023069"/>
    </source>
</evidence>
<evidence type="ECO:0000259" key="26">
    <source>
        <dbReference type="Pfam" id="PF18199"/>
    </source>
</evidence>
<feature type="compositionally biased region" description="Basic and acidic residues" evidence="15">
    <location>
        <begin position="1090"/>
        <end position="1108"/>
    </location>
</feature>
<keyword evidence="5" id="KW-0677">Repeat</keyword>
<dbReference type="Pfam" id="PF17857">
    <property type="entry name" value="AAA_lid_1"/>
    <property type="match status" value="1"/>
</dbReference>
<evidence type="ECO:0000259" key="20">
    <source>
        <dbReference type="Pfam" id="PF12777"/>
    </source>
</evidence>
<dbReference type="FunFam" id="1.10.8.710:FF:000002">
    <property type="entry name" value="dynein heavy chain 17, axonemal"/>
    <property type="match status" value="1"/>
</dbReference>
<dbReference type="Pfam" id="PF08385">
    <property type="entry name" value="DHC_N1"/>
    <property type="match status" value="1"/>
</dbReference>
<evidence type="ECO:0000256" key="2">
    <source>
        <dbReference type="ARBA" id="ARBA00008887"/>
    </source>
</evidence>
<keyword evidence="11" id="KW-0505">Motor protein</keyword>
<keyword evidence="7" id="KW-0067">ATP-binding</keyword>
<dbReference type="FunFam" id="1.10.8.1220:FF:000001">
    <property type="entry name" value="Dynein axonemal heavy chain 5"/>
    <property type="match status" value="1"/>
</dbReference>
<dbReference type="Pfam" id="PF12775">
    <property type="entry name" value="AAA_7"/>
    <property type="match status" value="1"/>
</dbReference>
<feature type="domain" description="Dynein heavy chain 3 AAA+ lid" evidence="24">
    <location>
        <begin position="2993"/>
        <end position="3081"/>
    </location>
</feature>
<organism evidence="27 28">
    <name type="scientific">Cimex lectularius</name>
    <name type="common">Bed bug</name>
    <name type="synonym">Acanthia lectularia</name>
    <dbReference type="NCBI Taxonomy" id="79782"/>
    <lineage>
        <taxon>Eukaryota</taxon>
        <taxon>Metazoa</taxon>
        <taxon>Ecdysozoa</taxon>
        <taxon>Arthropoda</taxon>
        <taxon>Hexapoda</taxon>
        <taxon>Insecta</taxon>
        <taxon>Pterygota</taxon>
        <taxon>Neoptera</taxon>
        <taxon>Paraneoptera</taxon>
        <taxon>Hemiptera</taxon>
        <taxon>Heteroptera</taxon>
        <taxon>Panheteroptera</taxon>
        <taxon>Cimicomorpha</taxon>
        <taxon>Cimicidae</taxon>
        <taxon>Cimex</taxon>
    </lineage>
</organism>
<evidence type="ECO:0000256" key="15">
    <source>
        <dbReference type="SAM" id="MobiDB-lite"/>
    </source>
</evidence>
<feature type="domain" description="Dynein heavy chain tail" evidence="17">
    <location>
        <begin position="228"/>
        <end position="799"/>
    </location>
</feature>
<dbReference type="GO" id="GO:0051959">
    <property type="term" value="F:dynein light intermediate chain binding"/>
    <property type="evidence" value="ECO:0007669"/>
    <property type="project" value="InterPro"/>
</dbReference>
<evidence type="ECO:0000256" key="5">
    <source>
        <dbReference type="ARBA" id="ARBA00022737"/>
    </source>
</evidence>
<dbReference type="InterPro" id="IPR041589">
    <property type="entry name" value="DNAH3_AAA_lid_1"/>
</dbReference>
<dbReference type="InterPro" id="IPR013594">
    <property type="entry name" value="Dynein_heavy_tail"/>
</dbReference>
<evidence type="ECO:0000256" key="6">
    <source>
        <dbReference type="ARBA" id="ARBA00022741"/>
    </source>
</evidence>
<comment type="subcellular location">
    <subcellularLocation>
        <location evidence="1">Cytoplasm</location>
        <location evidence="1">Cytoskeleton</location>
        <location evidence="1">Cilium axoneme</location>
    </subcellularLocation>
</comment>
<dbReference type="InterPro" id="IPR041228">
    <property type="entry name" value="Dynein_C"/>
</dbReference>